<feature type="domain" description="HTH CENPB-type" evidence="3">
    <location>
        <begin position="100"/>
        <end position="173"/>
    </location>
</feature>
<evidence type="ECO:0000256" key="2">
    <source>
        <dbReference type="SAM" id="MobiDB-lite"/>
    </source>
</evidence>
<dbReference type="PROSITE" id="PS51253">
    <property type="entry name" value="HTH_CENPB"/>
    <property type="match status" value="1"/>
</dbReference>
<dbReference type="InterPro" id="IPR050863">
    <property type="entry name" value="CenT-Element_Derived"/>
</dbReference>
<comment type="caution">
    <text evidence="4">The sequence shown here is derived from an EMBL/GenBank/DDBJ whole genome shotgun (WGS) entry which is preliminary data.</text>
</comment>
<keyword evidence="1" id="KW-0238">DNA-binding</keyword>
<dbReference type="SMART" id="SM00674">
    <property type="entry name" value="CENPB"/>
    <property type="match status" value="1"/>
</dbReference>
<dbReference type="InterPro" id="IPR004875">
    <property type="entry name" value="DDE_SF_endonuclease_dom"/>
</dbReference>
<accession>A0A6A4ZB45</accession>
<feature type="region of interest" description="Disordered" evidence="2">
    <location>
        <begin position="1"/>
        <end position="25"/>
    </location>
</feature>
<evidence type="ECO:0000259" key="3">
    <source>
        <dbReference type="PROSITE" id="PS51253"/>
    </source>
</evidence>
<dbReference type="SUPFAM" id="SSF46689">
    <property type="entry name" value="Homeodomain-like"/>
    <property type="match status" value="1"/>
</dbReference>
<sequence length="501" mass="57171">MDTNNREPTQPPRGRPVCKYGPKKKPKQYKNTVVAYSERLTIINFYESYGMPATLDAFYGHLTSNARETARKKVYSWVANRIHIQRMGSSPTTAKLRCWRALGMGTTLTRQAEEQLVRWVLDMRKDGVPVTHSMLRIMALEAAIDLGLEDHEFLAGWHWVDGFKRRHGLSLRVRTRVGQDTPEDGLEVLESFTQRVQTIMRENDIDCVYNADQTGVNYEYLPTKTLNPTGDKTIWVKCGGKTKERVTAMLLADSTGAKYPLFLVLRSTKSKVKSIVEENLTERQGFGKTVWKSVVPMQDQNDCQIYGNPTAWWNEKISMEFLKYHFAARPDRATKKVLLLWDDFSAHFTDDVVAYAQSINVMLERIPPRYTWICQPADVAWNRPLKARLRQNWLDLIRRQLHISRQRGIPFKLQPPTRATIVSWIADAWSQLPVVTIINGFKKCRLVDSVDGVPSVEEVSGGVVDDVFLAELMATSAIEDTLDPGSDIGNTLDVDDEEFVL</sequence>
<dbReference type="GO" id="GO:0005634">
    <property type="term" value="C:nucleus"/>
    <property type="evidence" value="ECO:0007669"/>
    <property type="project" value="TreeGrafter"/>
</dbReference>
<name>A0A6A4ZB45_APHAT</name>
<dbReference type="InterPro" id="IPR006600">
    <property type="entry name" value="HTH_CenpB_DNA-bd_dom"/>
</dbReference>
<dbReference type="Pfam" id="PF03184">
    <property type="entry name" value="DDE_1"/>
    <property type="match status" value="1"/>
</dbReference>
<proteinExistence type="predicted"/>
<evidence type="ECO:0000313" key="4">
    <source>
        <dbReference type="EMBL" id="KAF0710022.1"/>
    </source>
</evidence>
<dbReference type="EMBL" id="VJMI01018630">
    <property type="protein sequence ID" value="KAF0710022.1"/>
    <property type="molecule type" value="Genomic_DNA"/>
</dbReference>
<dbReference type="Pfam" id="PF03221">
    <property type="entry name" value="HTH_Tnp_Tc5"/>
    <property type="match status" value="1"/>
</dbReference>
<protein>
    <recommendedName>
        <fullName evidence="3">HTH CENPB-type domain-containing protein</fullName>
    </recommendedName>
</protein>
<evidence type="ECO:0000313" key="5">
    <source>
        <dbReference type="Proteomes" id="UP000469452"/>
    </source>
</evidence>
<gene>
    <name evidence="4" type="ORF">AaE_012694</name>
</gene>
<dbReference type="Proteomes" id="UP000469452">
    <property type="component" value="Unassembled WGS sequence"/>
</dbReference>
<evidence type="ECO:0000256" key="1">
    <source>
        <dbReference type="ARBA" id="ARBA00023125"/>
    </source>
</evidence>
<dbReference type="PANTHER" id="PTHR19303:SF57">
    <property type="entry name" value="HTH CENPB-TYPE DOMAIN-CONTAINING PROTEIN"/>
    <property type="match status" value="1"/>
</dbReference>
<reference evidence="4 5" key="1">
    <citation type="submission" date="2019-06" db="EMBL/GenBank/DDBJ databases">
        <title>Genomics analysis of Aphanomyces spp. identifies a new class of oomycete effector associated with host adaptation.</title>
        <authorList>
            <person name="Gaulin E."/>
        </authorList>
    </citation>
    <scope>NUCLEOTIDE SEQUENCE [LARGE SCALE GENOMIC DNA]</scope>
    <source>
        <strain evidence="4 5">E</strain>
    </source>
</reference>
<dbReference type="VEuPathDB" id="FungiDB:H257_16463"/>
<dbReference type="InterPro" id="IPR009057">
    <property type="entry name" value="Homeodomain-like_sf"/>
</dbReference>
<dbReference type="PANTHER" id="PTHR19303">
    <property type="entry name" value="TRANSPOSON"/>
    <property type="match status" value="1"/>
</dbReference>
<organism evidence="4 5">
    <name type="scientific">Aphanomyces astaci</name>
    <name type="common">Crayfish plague agent</name>
    <dbReference type="NCBI Taxonomy" id="112090"/>
    <lineage>
        <taxon>Eukaryota</taxon>
        <taxon>Sar</taxon>
        <taxon>Stramenopiles</taxon>
        <taxon>Oomycota</taxon>
        <taxon>Saprolegniomycetes</taxon>
        <taxon>Saprolegniales</taxon>
        <taxon>Verrucalvaceae</taxon>
        <taxon>Aphanomyces</taxon>
    </lineage>
</organism>
<dbReference type="Gene3D" id="1.10.10.60">
    <property type="entry name" value="Homeodomain-like"/>
    <property type="match status" value="1"/>
</dbReference>
<dbReference type="GO" id="GO:0003677">
    <property type="term" value="F:DNA binding"/>
    <property type="evidence" value="ECO:0007669"/>
    <property type="project" value="UniProtKB-KW"/>
</dbReference>
<dbReference type="AlphaFoldDB" id="A0A6A4ZB45"/>